<organism evidence="1 2">
    <name type="scientific">Clathrus columnatus</name>
    <dbReference type="NCBI Taxonomy" id="1419009"/>
    <lineage>
        <taxon>Eukaryota</taxon>
        <taxon>Fungi</taxon>
        <taxon>Dikarya</taxon>
        <taxon>Basidiomycota</taxon>
        <taxon>Agaricomycotina</taxon>
        <taxon>Agaricomycetes</taxon>
        <taxon>Phallomycetidae</taxon>
        <taxon>Phallales</taxon>
        <taxon>Clathraceae</taxon>
        <taxon>Clathrus</taxon>
    </lineage>
</organism>
<sequence>MAGYALVALDMLIGRNTLIEKADCIIGLKSFAMFLWPLQQAHFRDVRLRKIASRTSWAALVALTTSSINIAVLTIEHGVELGWICLASCGLDVTINALVIFAVTGYKPDDNVHMYCSTMNFSVPVTSEAFSRRLSGSVHSSPGPCLPPPVQSKDKVYRAPIGIFSDSKLERYDDLLEKQEDFEEVRSSIPPFQASSAYRFAYSERLDNRFPAGSFGVDRE</sequence>
<keyword evidence="2" id="KW-1185">Reference proteome</keyword>
<reference evidence="1" key="1">
    <citation type="submission" date="2021-10" db="EMBL/GenBank/DDBJ databases">
        <title>De novo Genome Assembly of Clathrus columnatus (Basidiomycota, Fungi) Using Illumina and Nanopore Sequence Data.</title>
        <authorList>
            <person name="Ogiso-Tanaka E."/>
            <person name="Itagaki H."/>
            <person name="Hosoya T."/>
            <person name="Hosaka K."/>
        </authorList>
    </citation>
    <scope>NUCLEOTIDE SEQUENCE</scope>
    <source>
        <strain evidence="1">MO-923</strain>
    </source>
</reference>
<gene>
    <name evidence="1" type="ORF">Clacol_000686</name>
</gene>
<comment type="caution">
    <text evidence="1">The sequence shown here is derived from an EMBL/GenBank/DDBJ whole genome shotgun (WGS) entry which is preliminary data.</text>
</comment>
<dbReference type="EMBL" id="BPWL01000001">
    <property type="protein sequence ID" value="GJJ06494.1"/>
    <property type="molecule type" value="Genomic_DNA"/>
</dbReference>
<evidence type="ECO:0000313" key="1">
    <source>
        <dbReference type="EMBL" id="GJJ06494.1"/>
    </source>
</evidence>
<dbReference type="Proteomes" id="UP001050691">
    <property type="component" value="Unassembled WGS sequence"/>
</dbReference>
<dbReference type="AlphaFoldDB" id="A0AAV4ZX04"/>
<proteinExistence type="predicted"/>
<protein>
    <submittedName>
        <fullName evidence="1">Uncharacterized protein</fullName>
    </submittedName>
</protein>
<evidence type="ECO:0000313" key="2">
    <source>
        <dbReference type="Proteomes" id="UP001050691"/>
    </source>
</evidence>
<accession>A0AAV4ZX04</accession>
<name>A0AAV4ZX04_9AGAM</name>